<dbReference type="PANTHER" id="PTHR23054:SF61">
    <property type="entry name" value="OS02G0153000 PROTEIN"/>
    <property type="match status" value="1"/>
</dbReference>
<evidence type="ECO:0000259" key="3">
    <source>
        <dbReference type="Pfam" id="PF04784"/>
    </source>
</evidence>
<evidence type="ECO:0000256" key="2">
    <source>
        <dbReference type="SAM" id="MobiDB-lite"/>
    </source>
</evidence>
<evidence type="ECO:0000313" key="6">
    <source>
        <dbReference type="Proteomes" id="UP000734854"/>
    </source>
</evidence>
<keyword evidence="1" id="KW-0175">Coiled coil</keyword>
<protein>
    <recommendedName>
        <fullName evidence="7">Ternary complex factor MIP1-like</fullName>
    </recommendedName>
</protein>
<feature type="coiled-coil region" evidence="1">
    <location>
        <begin position="91"/>
        <end position="118"/>
    </location>
</feature>
<feature type="region of interest" description="Disordered" evidence="2">
    <location>
        <begin position="319"/>
        <end position="344"/>
    </location>
</feature>
<gene>
    <name evidence="5" type="ORF">ZIOFF_029095</name>
</gene>
<feature type="coiled-coil region" evidence="1">
    <location>
        <begin position="147"/>
        <end position="181"/>
    </location>
</feature>
<evidence type="ECO:0000259" key="4">
    <source>
        <dbReference type="Pfam" id="PF14389"/>
    </source>
</evidence>
<reference evidence="5 6" key="1">
    <citation type="submission" date="2020-08" db="EMBL/GenBank/DDBJ databases">
        <title>Plant Genome Project.</title>
        <authorList>
            <person name="Zhang R.-G."/>
        </authorList>
    </citation>
    <scope>NUCLEOTIDE SEQUENCE [LARGE SCALE GENOMIC DNA]</scope>
    <source>
        <tissue evidence="5">Rhizome</tissue>
    </source>
</reference>
<feature type="region of interest" description="Disordered" evidence="2">
    <location>
        <begin position="44"/>
        <end position="85"/>
    </location>
</feature>
<dbReference type="InterPro" id="IPR006869">
    <property type="entry name" value="DUF547"/>
</dbReference>
<dbReference type="Proteomes" id="UP000734854">
    <property type="component" value="Unassembled WGS sequence"/>
</dbReference>
<dbReference type="EMBL" id="JACMSC010000008">
    <property type="protein sequence ID" value="KAG6511046.1"/>
    <property type="molecule type" value="Genomic_DNA"/>
</dbReference>
<feature type="region of interest" description="Disordered" evidence="2">
    <location>
        <begin position="227"/>
        <end position="260"/>
    </location>
</feature>
<evidence type="ECO:0000256" key="1">
    <source>
        <dbReference type="SAM" id="Coils"/>
    </source>
</evidence>
<dbReference type="Pfam" id="PF14389">
    <property type="entry name" value="Lzipper-MIP1"/>
    <property type="match status" value="1"/>
</dbReference>
<accession>A0A8J5LAC0</accession>
<organism evidence="5 6">
    <name type="scientific">Zingiber officinale</name>
    <name type="common">Ginger</name>
    <name type="synonym">Amomum zingiber</name>
    <dbReference type="NCBI Taxonomy" id="94328"/>
    <lineage>
        <taxon>Eukaryota</taxon>
        <taxon>Viridiplantae</taxon>
        <taxon>Streptophyta</taxon>
        <taxon>Embryophyta</taxon>
        <taxon>Tracheophyta</taxon>
        <taxon>Spermatophyta</taxon>
        <taxon>Magnoliopsida</taxon>
        <taxon>Liliopsida</taxon>
        <taxon>Zingiberales</taxon>
        <taxon>Zingiberaceae</taxon>
        <taxon>Zingiber</taxon>
    </lineage>
</organism>
<dbReference type="Pfam" id="PF04784">
    <property type="entry name" value="DUF547"/>
    <property type="match status" value="1"/>
</dbReference>
<dbReference type="AlphaFoldDB" id="A0A8J5LAC0"/>
<proteinExistence type="predicted"/>
<comment type="caution">
    <text evidence="5">The sequence shown here is derived from an EMBL/GenBank/DDBJ whole genome shotgun (WGS) entry which is preliminary data.</text>
</comment>
<feature type="compositionally biased region" description="Low complexity" evidence="2">
    <location>
        <begin position="61"/>
        <end position="76"/>
    </location>
</feature>
<sequence length="648" mass="72832">MLCLKAEALANEMYSSHGVMLPANLNKSKFILFAGRSLQKVMHKVGKNRSEEPRCRRSRSDPSSCSSGDGTPSCSGLDASKSYDGTMEGRRHKMCNYRSQLEEEVRRLQQQLKEEIDLHIVLANAITDNAHTLGPLLDSPLKLPDKAQDLLDTVAALERTVAKLEEELASLQLQLCQERNERHLAEHHLGCLPSVLPEQPSKSYSSMWEEHISSLRASKFGLSQISSSLQQDRSSDRDSELAMANKSLDEFPEEELLRSSNEVEEGKRLVACLQQSDAVELKDSVRTNLWNNPNKLSEEMVRCMRDIFLCLSEPSDTSSKASSSECLPYQPSPVSQPSPLMASSDSSFITSSSQNVSTDTRLSNEIVEVDRFDPYGVNGKIKWRNIGCYSMAMEVSWMSVGKAQLEYAAEALKVYRSLVEQLAKVNPANLNGNDRLAFWINVYNALIMHAYLAYGVPKSDIKLFSLMQKASYIIGGQSISAAEIEFVILKMKPLGHRPQLSLVLALHKFKTYEEQKSYCIDSHEPMLLFALSCGMYSSPAIRVFKADNIQQDLHNSMLDYIRASIGISDKGKLLVPKLLHSYTKGIVEDSLLVDWICRHLSPDQIAIVRESTSQRKQRLLGVRSFSIIPYDSRFRYLFLSEENTCKKS</sequence>
<evidence type="ECO:0008006" key="7">
    <source>
        <dbReference type="Google" id="ProtNLM"/>
    </source>
</evidence>
<dbReference type="InterPro" id="IPR025757">
    <property type="entry name" value="MIP1_Leuzipper"/>
</dbReference>
<evidence type="ECO:0000313" key="5">
    <source>
        <dbReference type="EMBL" id="KAG6511046.1"/>
    </source>
</evidence>
<feature type="domain" description="DUF547" evidence="3">
    <location>
        <begin position="428"/>
        <end position="561"/>
    </location>
</feature>
<keyword evidence="6" id="KW-1185">Reference proteome</keyword>
<dbReference type="PANTHER" id="PTHR23054">
    <property type="entry name" value="TERNARY COMPLEX FACTOR MIP1, LEUCINE-ZIPPER-RELATED"/>
    <property type="match status" value="1"/>
</dbReference>
<name>A0A8J5LAC0_ZINOF</name>
<feature type="domain" description="Ternary complex factor MIP1 leucine-zipper" evidence="4">
    <location>
        <begin position="96"/>
        <end position="178"/>
    </location>
</feature>
<feature type="compositionally biased region" description="Basic and acidic residues" evidence="2">
    <location>
        <begin position="48"/>
        <end position="60"/>
    </location>
</feature>